<dbReference type="STRING" id="406327.Mevan_0422"/>
<dbReference type="Proteomes" id="UP000001107">
    <property type="component" value="Chromosome"/>
</dbReference>
<organism evidence="10 11">
    <name type="scientific">Methanococcus vannielii (strain ATCC 35089 / DSM 1224 / JCM 13029 / OCM 148 / SB)</name>
    <dbReference type="NCBI Taxonomy" id="406327"/>
    <lineage>
        <taxon>Archaea</taxon>
        <taxon>Methanobacteriati</taxon>
        <taxon>Methanobacteriota</taxon>
        <taxon>Methanomada group</taxon>
        <taxon>Methanococci</taxon>
        <taxon>Methanococcales</taxon>
        <taxon>Methanococcaceae</taxon>
        <taxon>Methanococcus</taxon>
    </lineage>
</organism>
<dbReference type="PANTHER" id="PTHR43470:SF3">
    <property type="entry name" value="PHOSPHATE TRANSPORT SYSTEM PERMEASE PROTEIN PSTA-RELATED"/>
    <property type="match status" value="1"/>
</dbReference>
<evidence type="ECO:0000256" key="7">
    <source>
        <dbReference type="ARBA" id="ARBA00023136"/>
    </source>
</evidence>
<comment type="subcellular location">
    <subcellularLocation>
        <location evidence="1 8">Cell membrane</location>
        <topology evidence="1 8">Multi-pass membrane protein</topology>
    </subcellularLocation>
</comment>
<reference evidence="10" key="1">
    <citation type="submission" date="2007-06" db="EMBL/GenBank/DDBJ databases">
        <title>Complete sequence of Methanococcus vannielii SB.</title>
        <authorList>
            <consortium name="US DOE Joint Genome Institute"/>
            <person name="Copeland A."/>
            <person name="Lucas S."/>
            <person name="Lapidus A."/>
            <person name="Barry K."/>
            <person name="Glavina del Rio T."/>
            <person name="Dalin E."/>
            <person name="Tice H."/>
            <person name="Pitluck S."/>
            <person name="Chain P."/>
            <person name="Malfatti S."/>
            <person name="Shin M."/>
            <person name="Vergez L."/>
            <person name="Schmutz J."/>
            <person name="Larimer F."/>
            <person name="Land M."/>
            <person name="Hauser L."/>
            <person name="Kyrpides N."/>
            <person name="Anderson I."/>
            <person name="Sieprawska-Lupa M."/>
            <person name="Whitman W.B."/>
            <person name="Richardson P."/>
        </authorList>
    </citation>
    <scope>NUCLEOTIDE SEQUENCE [LARGE SCALE GENOMIC DNA]</scope>
    <source>
        <strain evidence="10">SB</strain>
    </source>
</reference>
<keyword evidence="5 8" id="KW-0812">Transmembrane</keyword>
<evidence type="ECO:0000256" key="4">
    <source>
        <dbReference type="ARBA" id="ARBA00022475"/>
    </source>
</evidence>
<evidence type="ECO:0000313" key="10">
    <source>
        <dbReference type="EMBL" id="ABR54330.1"/>
    </source>
</evidence>
<keyword evidence="4 8" id="KW-1003">Cell membrane</keyword>
<feature type="transmembrane region" description="Helical" evidence="8">
    <location>
        <begin position="221"/>
        <end position="239"/>
    </location>
</feature>
<feature type="transmembrane region" description="Helical" evidence="8">
    <location>
        <begin position="264"/>
        <end position="286"/>
    </location>
</feature>
<dbReference type="PROSITE" id="PS50928">
    <property type="entry name" value="ABC_TM1"/>
    <property type="match status" value="1"/>
</dbReference>
<dbReference type="GO" id="GO:0005886">
    <property type="term" value="C:plasma membrane"/>
    <property type="evidence" value="ECO:0007669"/>
    <property type="project" value="UniProtKB-SubCell"/>
</dbReference>
<dbReference type="AlphaFoldDB" id="A6UPA8"/>
<dbReference type="InterPro" id="IPR035906">
    <property type="entry name" value="MetI-like_sf"/>
</dbReference>
<evidence type="ECO:0000256" key="2">
    <source>
        <dbReference type="ARBA" id="ARBA00007069"/>
    </source>
</evidence>
<keyword evidence="7 8" id="KW-0472">Membrane</keyword>
<evidence type="ECO:0000256" key="5">
    <source>
        <dbReference type="ARBA" id="ARBA00022692"/>
    </source>
</evidence>
<dbReference type="GO" id="GO:0035435">
    <property type="term" value="P:phosphate ion transmembrane transport"/>
    <property type="evidence" value="ECO:0007669"/>
    <property type="project" value="InterPro"/>
</dbReference>
<evidence type="ECO:0000259" key="9">
    <source>
        <dbReference type="PROSITE" id="PS50928"/>
    </source>
</evidence>
<evidence type="ECO:0000256" key="1">
    <source>
        <dbReference type="ARBA" id="ARBA00004651"/>
    </source>
</evidence>
<evidence type="ECO:0000256" key="8">
    <source>
        <dbReference type="RuleBase" id="RU363043"/>
    </source>
</evidence>
<dbReference type="InterPro" id="IPR000515">
    <property type="entry name" value="MetI-like"/>
</dbReference>
<comment type="similarity">
    <text evidence="2 8">Belongs to the binding-protein-dependent transport system permease family. CysTW subfamily.</text>
</comment>
<dbReference type="InterPro" id="IPR005672">
    <property type="entry name" value="Phosphate_PstA"/>
</dbReference>
<dbReference type="PANTHER" id="PTHR43470">
    <property type="entry name" value="PHOSPHATE TRANSPORT SYSTEM PERMEASE PROTEIN PSTA-RELATED"/>
    <property type="match status" value="1"/>
</dbReference>
<dbReference type="eggNOG" id="arCOG00168">
    <property type="taxonomic scope" value="Archaea"/>
</dbReference>
<dbReference type="GO" id="GO:0005315">
    <property type="term" value="F:phosphate transmembrane transporter activity"/>
    <property type="evidence" value="ECO:0007669"/>
    <property type="project" value="InterPro"/>
</dbReference>
<feature type="transmembrane region" description="Helical" evidence="8">
    <location>
        <begin position="148"/>
        <end position="165"/>
    </location>
</feature>
<feature type="transmembrane region" description="Helical" evidence="8">
    <location>
        <begin position="125"/>
        <end position="142"/>
    </location>
</feature>
<feature type="domain" description="ABC transmembrane type-1" evidence="9">
    <location>
        <begin position="80"/>
        <end position="283"/>
    </location>
</feature>
<evidence type="ECO:0000313" key="11">
    <source>
        <dbReference type="Proteomes" id="UP000001107"/>
    </source>
</evidence>
<dbReference type="Gene3D" id="1.10.3720.10">
    <property type="entry name" value="MetI-like"/>
    <property type="match status" value="1"/>
</dbReference>
<dbReference type="SUPFAM" id="SSF161098">
    <property type="entry name" value="MetI-like"/>
    <property type="match status" value="1"/>
</dbReference>
<feature type="transmembrane region" description="Helical" evidence="8">
    <location>
        <begin position="20"/>
        <end position="45"/>
    </location>
</feature>
<keyword evidence="6 8" id="KW-1133">Transmembrane helix</keyword>
<feature type="transmembrane region" description="Helical" evidence="8">
    <location>
        <begin position="80"/>
        <end position="105"/>
    </location>
</feature>
<dbReference type="CDD" id="cd06261">
    <property type="entry name" value="TM_PBP2"/>
    <property type="match status" value="1"/>
</dbReference>
<gene>
    <name evidence="10" type="ordered locus">Mevan_0422</name>
</gene>
<keyword evidence="3" id="KW-0813">Transport</keyword>
<keyword evidence="11" id="KW-1185">Reference proteome</keyword>
<accession>A6UPA8</accession>
<dbReference type="HOGENOM" id="CLU_033621_2_2_2"/>
<name>A6UPA8_METVS</name>
<sequence>MGLTGGTLNDAKKAKIEEKIVFSIFYLFGFLVIGILFTIVGYVFLNGIGVINMEFFFGDSNPLKVILGIERTFDGIWNSIIGTLALVILAVLLSIPFGIFGAIYLQEYAKDNLLTKIIRFSSDSLAGLPSIVFGLFGYAIAIKTVGPSLLIGGLTLSFMILPIIIRATEEGLKSVSPGLREASLALGATKWQTILKVVIPSALPQIITGIILAMGRCAEETAAIIFTAATAFSFGLGLFNRVETLSFSLYIIATEYSNAEELKLAYGIALVLITIMFILFGIANIIKNKFKLSHG</sequence>
<protein>
    <recommendedName>
        <fullName evidence="8">Phosphate transport system permease protein PstA</fullName>
    </recommendedName>
</protein>
<dbReference type="NCBIfam" id="TIGR00974">
    <property type="entry name" value="3a0107s02c"/>
    <property type="match status" value="1"/>
</dbReference>
<evidence type="ECO:0000256" key="6">
    <source>
        <dbReference type="ARBA" id="ARBA00022989"/>
    </source>
</evidence>
<dbReference type="KEGG" id="mvn:Mevan_0422"/>
<evidence type="ECO:0000256" key="3">
    <source>
        <dbReference type="ARBA" id="ARBA00022448"/>
    </source>
</evidence>
<dbReference type="EMBL" id="CP000742">
    <property type="protein sequence ID" value="ABR54330.1"/>
    <property type="molecule type" value="Genomic_DNA"/>
</dbReference>
<dbReference type="Pfam" id="PF00528">
    <property type="entry name" value="BPD_transp_1"/>
    <property type="match status" value="1"/>
</dbReference>
<proteinExistence type="inferred from homology"/>